<name>A0ABZ1B8S3_9ACTN</name>
<keyword evidence="3 6" id="KW-0479">Metal-binding</keyword>
<dbReference type="InterPro" id="IPR022907">
    <property type="entry name" value="VapC_family"/>
</dbReference>
<dbReference type="RefSeq" id="WP_324277828.1">
    <property type="nucleotide sequence ID" value="NZ_CP141261.1"/>
</dbReference>
<keyword evidence="5 6" id="KW-0460">Magnesium</keyword>
<dbReference type="Gene3D" id="3.40.50.1010">
    <property type="entry name" value="5'-nuclease"/>
    <property type="match status" value="1"/>
</dbReference>
<protein>
    <recommendedName>
        <fullName evidence="6">Ribonuclease VapC</fullName>
        <shortName evidence="6">RNase VapC</shortName>
        <ecNumber evidence="6">3.1.-.-</ecNumber>
    </recommendedName>
    <alternativeName>
        <fullName evidence="6">Toxin VapC</fullName>
    </alternativeName>
</protein>
<comment type="cofactor">
    <cofactor evidence="6">
        <name>Mg(2+)</name>
        <dbReference type="ChEBI" id="CHEBI:18420"/>
    </cofactor>
</comment>
<keyword evidence="9" id="KW-1185">Reference proteome</keyword>
<organism evidence="8 9">
    <name type="scientific">Blastococcus brunescens</name>
    <dbReference type="NCBI Taxonomy" id="1564165"/>
    <lineage>
        <taxon>Bacteria</taxon>
        <taxon>Bacillati</taxon>
        <taxon>Actinomycetota</taxon>
        <taxon>Actinomycetes</taxon>
        <taxon>Geodermatophilales</taxon>
        <taxon>Geodermatophilaceae</taxon>
        <taxon>Blastococcus</taxon>
    </lineage>
</organism>
<feature type="binding site" evidence="6">
    <location>
        <position position="93"/>
    </location>
    <ligand>
        <name>Mg(2+)</name>
        <dbReference type="ChEBI" id="CHEBI:18420"/>
    </ligand>
</feature>
<feature type="domain" description="PIN" evidence="7">
    <location>
        <begin position="2"/>
        <end position="118"/>
    </location>
</feature>
<dbReference type="CDD" id="cd09854">
    <property type="entry name" value="PIN_VapC-like"/>
    <property type="match status" value="1"/>
</dbReference>
<dbReference type="InterPro" id="IPR029060">
    <property type="entry name" value="PIN-like_dom_sf"/>
</dbReference>
<evidence type="ECO:0000259" key="7">
    <source>
        <dbReference type="Pfam" id="PF01850"/>
    </source>
</evidence>
<keyword evidence="1 6" id="KW-1277">Toxin-antitoxin system</keyword>
<dbReference type="EC" id="3.1.-.-" evidence="6"/>
<evidence type="ECO:0000256" key="5">
    <source>
        <dbReference type="ARBA" id="ARBA00022842"/>
    </source>
</evidence>
<evidence type="ECO:0000313" key="8">
    <source>
        <dbReference type="EMBL" id="WRL66516.1"/>
    </source>
</evidence>
<dbReference type="InterPro" id="IPR002716">
    <property type="entry name" value="PIN_dom"/>
</dbReference>
<evidence type="ECO:0000256" key="1">
    <source>
        <dbReference type="ARBA" id="ARBA00022649"/>
    </source>
</evidence>
<dbReference type="HAMAP" id="MF_00265">
    <property type="entry name" value="VapC_Nob1"/>
    <property type="match status" value="1"/>
</dbReference>
<evidence type="ECO:0000256" key="2">
    <source>
        <dbReference type="ARBA" id="ARBA00022722"/>
    </source>
</evidence>
<dbReference type="Pfam" id="PF01850">
    <property type="entry name" value="PIN"/>
    <property type="match status" value="1"/>
</dbReference>
<dbReference type="SUPFAM" id="SSF88723">
    <property type="entry name" value="PIN domain-like"/>
    <property type="match status" value="1"/>
</dbReference>
<proteinExistence type="inferred from homology"/>
<keyword evidence="2 6" id="KW-0540">Nuclease</keyword>
<feature type="binding site" evidence="6">
    <location>
        <position position="5"/>
    </location>
    <ligand>
        <name>Mg(2+)</name>
        <dbReference type="ChEBI" id="CHEBI:18420"/>
    </ligand>
</feature>
<dbReference type="EMBL" id="CP141261">
    <property type="protein sequence ID" value="WRL66516.1"/>
    <property type="molecule type" value="Genomic_DNA"/>
</dbReference>
<comment type="similarity">
    <text evidence="6">Belongs to the PINc/VapC protein family.</text>
</comment>
<accession>A0ABZ1B8S3</accession>
<sequence length="128" mass="13722">MIVLDASVLIAYLDAEDAQHHKAESLLAREIDDEFAANPLTLAEVLVGPSRSGRLDAARSALRELEVAEQPFPADTAVRLARLRADTGLRMSDCCVLLAAQDAAARIAAFDERLVRGAEELGLVALRG</sequence>
<keyword evidence="4 6" id="KW-0378">Hydrolase</keyword>
<evidence type="ECO:0000313" key="9">
    <source>
        <dbReference type="Proteomes" id="UP001324287"/>
    </source>
</evidence>
<evidence type="ECO:0000256" key="4">
    <source>
        <dbReference type="ARBA" id="ARBA00022801"/>
    </source>
</evidence>
<reference evidence="8 9" key="1">
    <citation type="submission" date="2023-12" db="EMBL/GenBank/DDBJ databases">
        <title>Blastococcus brunescens sp. nov., an actonobacterium isolated from sandstone collected in sahara desert.</title>
        <authorList>
            <person name="Gtari M."/>
            <person name="Ghodhbane F."/>
        </authorList>
    </citation>
    <scope>NUCLEOTIDE SEQUENCE [LARGE SCALE GENOMIC DNA]</scope>
    <source>
        <strain evidence="8 9">BMG 8361</strain>
    </source>
</reference>
<dbReference type="Proteomes" id="UP001324287">
    <property type="component" value="Chromosome"/>
</dbReference>
<evidence type="ECO:0000256" key="6">
    <source>
        <dbReference type="HAMAP-Rule" id="MF_00265"/>
    </source>
</evidence>
<keyword evidence="6" id="KW-0800">Toxin</keyword>
<comment type="function">
    <text evidence="6">Toxic component of a toxin-antitoxin (TA) system. An RNase.</text>
</comment>
<gene>
    <name evidence="6" type="primary">vapC</name>
    <name evidence="8" type="ORF">U6N30_14525</name>
</gene>
<evidence type="ECO:0000256" key="3">
    <source>
        <dbReference type="ARBA" id="ARBA00022723"/>
    </source>
</evidence>